<dbReference type="Pfam" id="PF06985">
    <property type="entry name" value="HET"/>
    <property type="match status" value="1"/>
</dbReference>
<keyword evidence="4" id="KW-1185">Reference proteome</keyword>
<dbReference type="Pfam" id="PF26640">
    <property type="entry name" value="DUF8212"/>
    <property type="match status" value="1"/>
</dbReference>
<evidence type="ECO:0000259" key="1">
    <source>
        <dbReference type="Pfam" id="PF06985"/>
    </source>
</evidence>
<comment type="caution">
    <text evidence="3">The sequence shown here is derived from an EMBL/GenBank/DDBJ whole genome shotgun (WGS) entry which is preliminary data.</text>
</comment>
<dbReference type="PANTHER" id="PTHR10622:SF12">
    <property type="entry name" value="HET DOMAIN-CONTAINING PROTEIN"/>
    <property type="match status" value="1"/>
</dbReference>
<evidence type="ECO:0008006" key="5">
    <source>
        <dbReference type="Google" id="ProtNLM"/>
    </source>
</evidence>
<proteinExistence type="predicted"/>
<gene>
    <name evidence="3" type="ORF">PG991_003811</name>
</gene>
<evidence type="ECO:0000313" key="4">
    <source>
        <dbReference type="Proteomes" id="UP001396898"/>
    </source>
</evidence>
<evidence type="ECO:0000259" key="2">
    <source>
        <dbReference type="Pfam" id="PF26640"/>
    </source>
</evidence>
<organism evidence="3 4">
    <name type="scientific">Apiospora marii</name>
    <dbReference type="NCBI Taxonomy" id="335849"/>
    <lineage>
        <taxon>Eukaryota</taxon>
        <taxon>Fungi</taxon>
        <taxon>Dikarya</taxon>
        <taxon>Ascomycota</taxon>
        <taxon>Pezizomycotina</taxon>
        <taxon>Sordariomycetes</taxon>
        <taxon>Xylariomycetidae</taxon>
        <taxon>Amphisphaeriales</taxon>
        <taxon>Apiosporaceae</taxon>
        <taxon>Apiospora</taxon>
    </lineage>
</organism>
<reference evidence="3 4" key="1">
    <citation type="submission" date="2023-01" db="EMBL/GenBank/DDBJ databases">
        <title>Analysis of 21 Apiospora genomes using comparative genomics revels a genus with tremendous synthesis potential of carbohydrate active enzymes and secondary metabolites.</title>
        <authorList>
            <person name="Sorensen T."/>
        </authorList>
    </citation>
    <scope>NUCLEOTIDE SEQUENCE [LARGE SCALE GENOMIC DNA]</scope>
    <source>
        <strain evidence="3 4">CBS 20057</strain>
    </source>
</reference>
<accession>A0ABR1S4H5</accession>
<evidence type="ECO:0000313" key="3">
    <source>
        <dbReference type="EMBL" id="KAK8026755.1"/>
    </source>
</evidence>
<name>A0ABR1S4H5_9PEZI</name>
<feature type="domain" description="Heterokaryon incompatibility" evidence="1">
    <location>
        <begin position="22"/>
        <end position="115"/>
    </location>
</feature>
<dbReference type="PANTHER" id="PTHR10622">
    <property type="entry name" value="HET DOMAIN-CONTAINING PROTEIN"/>
    <property type="match status" value="1"/>
</dbReference>
<dbReference type="EMBL" id="JAQQWI010000007">
    <property type="protein sequence ID" value="KAK8026755.1"/>
    <property type="molecule type" value="Genomic_DNA"/>
</dbReference>
<feature type="domain" description="DUF8212" evidence="2">
    <location>
        <begin position="220"/>
        <end position="247"/>
    </location>
</feature>
<sequence>MRLIDCETLELKEFNEIDIPEYAILSHTWGSEEVTFEEMTSPGKGLHRAKEGFHKITLFASVAARHDYNYLWVDTCCIRKDSSSELSEAINSMYVWYKNARRCYVYLDDVDSDSTEELKKCRWLSRGWTLQELIAPKEVFFYSRHGDLLFAKEHRLRELSMLTGISQEVLRSCDPSLASIASRMRWAARRVTTKPEDMAYCLLGILDVNMPMLYGEGDHKAFIRLQEEVMKRSDDQSLFLWKKKEQSYTTYLGLLAPSPREFVDTPDVVFAEDLSEDRPYASTNKGISIRLTLVPYEYEPDVYIASLNCKRPGLAGESRRLIGILLKRLEGIQFVRVDAHRIYEATPPQSTFSIVPTDLYVRQSIRLPISHLTPRVYGFALTEQINIQGVYLADTWPVESWNADENCFRILPKEQSKKVALRYRSRGSHEFSSHMCGTFVVLLQWDKKSMQFSAHCLRDPSWTETTSMKDIVEGFGVRGNIARTWFLASALRTQVKVDMGLGMWRDNVVIKVGVAIEWTDKLFGFEDSVLPAHV</sequence>
<dbReference type="InterPro" id="IPR010730">
    <property type="entry name" value="HET"/>
</dbReference>
<dbReference type="InterPro" id="IPR058525">
    <property type="entry name" value="DUF8212"/>
</dbReference>
<protein>
    <recommendedName>
        <fullName evidence="5">Heterokaryon incompatibility domain-containing protein</fullName>
    </recommendedName>
</protein>
<dbReference type="Proteomes" id="UP001396898">
    <property type="component" value="Unassembled WGS sequence"/>
</dbReference>